<evidence type="ECO:0000256" key="2">
    <source>
        <dbReference type="ARBA" id="ARBA00022670"/>
    </source>
</evidence>
<dbReference type="SUPFAM" id="SSF54001">
    <property type="entry name" value="Cysteine proteinases"/>
    <property type="match status" value="1"/>
</dbReference>
<dbReference type="Pfam" id="PF02902">
    <property type="entry name" value="Peptidase_C48"/>
    <property type="match status" value="1"/>
</dbReference>
<keyword evidence="3" id="KW-0378">Hydrolase</keyword>
<organism evidence="6 7">
    <name type="scientific">Vitis vinifera</name>
    <name type="common">Grape</name>
    <dbReference type="NCBI Taxonomy" id="29760"/>
    <lineage>
        <taxon>Eukaryota</taxon>
        <taxon>Viridiplantae</taxon>
        <taxon>Streptophyta</taxon>
        <taxon>Embryophyta</taxon>
        <taxon>Tracheophyta</taxon>
        <taxon>Spermatophyta</taxon>
        <taxon>Magnoliopsida</taxon>
        <taxon>eudicotyledons</taxon>
        <taxon>Gunneridae</taxon>
        <taxon>Pentapetalae</taxon>
        <taxon>rosids</taxon>
        <taxon>Vitales</taxon>
        <taxon>Vitaceae</taxon>
        <taxon>Viteae</taxon>
        <taxon>Vitis</taxon>
    </lineage>
</organism>
<gene>
    <name evidence="6" type="primary">ESD4_4</name>
    <name evidence="6" type="ORF">CK203_054190</name>
</gene>
<comment type="caution">
    <text evidence="6">The sequence shown here is derived from an EMBL/GenBank/DDBJ whole genome shotgun (WGS) entry which is preliminary data.</text>
</comment>
<dbReference type="InterPro" id="IPR003653">
    <property type="entry name" value="Peptidase_C48_C"/>
</dbReference>
<proteinExistence type="inferred from homology"/>
<dbReference type="EMBL" id="QGNW01000739">
    <property type="protein sequence ID" value="RVW63501.1"/>
    <property type="molecule type" value="Genomic_DNA"/>
</dbReference>
<feature type="domain" description="Ubiquitin-like protease family profile" evidence="5">
    <location>
        <begin position="13"/>
        <end position="264"/>
    </location>
</feature>
<dbReference type="GO" id="GO:0006508">
    <property type="term" value="P:proteolysis"/>
    <property type="evidence" value="ECO:0007669"/>
    <property type="project" value="UniProtKB-KW"/>
</dbReference>
<evidence type="ECO:0000313" key="6">
    <source>
        <dbReference type="EMBL" id="RVW63501.1"/>
    </source>
</evidence>
<keyword evidence="2 6" id="KW-0645">Protease</keyword>
<dbReference type="PANTHER" id="PTHR12606:SF136">
    <property type="entry name" value="ULP1 PROTEASE FAMILY PROTEIN"/>
    <property type="match status" value="1"/>
</dbReference>
<keyword evidence="4" id="KW-0788">Thiol protease</keyword>
<dbReference type="InterPro" id="IPR038765">
    <property type="entry name" value="Papain-like_cys_pep_sf"/>
</dbReference>
<evidence type="ECO:0000256" key="3">
    <source>
        <dbReference type="ARBA" id="ARBA00022801"/>
    </source>
</evidence>
<evidence type="ECO:0000313" key="7">
    <source>
        <dbReference type="Proteomes" id="UP000288805"/>
    </source>
</evidence>
<evidence type="ECO:0000259" key="5">
    <source>
        <dbReference type="PROSITE" id="PS50600"/>
    </source>
</evidence>
<dbReference type="Gene3D" id="3.40.395.10">
    <property type="entry name" value="Adenoviral Proteinase, Chain A"/>
    <property type="match status" value="1"/>
</dbReference>
<dbReference type="GO" id="GO:0008234">
    <property type="term" value="F:cysteine-type peptidase activity"/>
    <property type="evidence" value="ECO:0007669"/>
    <property type="project" value="UniProtKB-KW"/>
</dbReference>
<protein>
    <submittedName>
        <fullName evidence="6">Ubiquitin-like-specific protease ESD4</fullName>
    </submittedName>
</protein>
<evidence type="ECO:0000256" key="4">
    <source>
        <dbReference type="ARBA" id="ARBA00022807"/>
    </source>
</evidence>
<evidence type="ECO:0000256" key="1">
    <source>
        <dbReference type="ARBA" id="ARBA00005234"/>
    </source>
</evidence>
<dbReference type="Proteomes" id="UP000288805">
    <property type="component" value="Unassembled WGS sequence"/>
</dbReference>
<name>A0A438FU99_VITVI</name>
<accession>A0A438FU99</accession>
<comment type="similarity">
    <text evidence="1">Belongs to the peptidase C48 family.</text>
</comment>
<dbReference type="AlphaFoldDB" id="A0A438FU99"/>
<sequence>MDVNIDMEASRNLQLAEKHMTKELKDDYSIDDPVIDIAKLFGTQLCRASFQYMSYLTIYLLPFLSEGVRLKSLYLAAPFYRSTKRKKLRKEIEKPLTSFDPLHPISEEALESFQKWMSDDQGSTIDIDYMHIDKKWFQSLSNHGSWLADTVSSYSVKWPDVDIVYVPINVRASHWVLGVVHLHRRIIYVYDSLMGINNNARLQVAIKPLAKLLPHILDAIAYYGFHGDTKVNYQEWEIERLQDIPQQENDGDCGMFVIKYAEYLMHNHPLKSLTSARMDWFREKMAAELFYMKYLPM</sequence>
<reference evidence="6 7" key="1">
    <citation type="journal article" date="2018" name="PLoS Genet.">
        <title>Population sequencing reveals clonal diversity and ancestral inbreeding in the grapevine cultivar Chardonnay.</title>
        <authorList>
            <person name="Roach M.J."/>
            <person name="Johnson D.L."/>
            <person name="Bohlmann J."/>
            <person name="van Vuuren H.J."/>
            <person name="Jones S.J."/>
            <person name="Pretorius I.S."/>
            <person name="Schmidt S.A."/>
            <person name="Borneman A.R."/>
        </authorList>
    </citation>
    <scope>NUCLEOTIDE SEQUENCE [LARGE SCALE GENOMIC DNA]</scope>
    <source>
        <strain evidence="7">cv. Chardonnay</strain>
        <tissue evidence="6">Leaf</tissue>
    </source>
</reference>
<dbReference type="PANTHER" id="PTHR12606">
    <property type="entry name" value="SENTRIN/SUMO-SPECIFIC PROTEASE"/>
    <property type="match status" value="1"/>
</dbReference>
<dbReference type="PROSITE" id="PS50600">
    <property type="entry name" value="ULP_PROTEASE"/>
    <property type="match status" value="1"/>
</dbReference>